<dbReference type="GO" id="GO:0000785">
    <property type="term" value="C:chromatin"/>
    <property type="evidence" value="ECO:0007669"/>
    <property type="project" value="TreeGrafter"/>
</dbReference>
<name>A0A0D2MBA7_9CHLO</name>
<dbReference type="GO" id="GO:0005634">
    <property type="term" value="C:nucleus"/>
    <property type="evidence" value="ECO:0007669"/>
    <property type="project" value="UniProtKB-SubCell"/>
</dbReference>
<dbReference type="GO" id="GO:0007064">
    <property type="term" value="P:mitotic sister chromatid cohesion"/>
    <property type="evidence" value="ECO:0007669"/>
    <property type="project" value="InterPro"/>
</dbReference>
<dbReference type="STRING" id="145388.A0A0D2MBA7"/>
<proteinExistence type="predicted"/>
<protein>
    <recommendedName>
        <fullName evidence="3">PTM/DIR17-like Tudor domain-containing protein</fullName>
    </recommendedName>
</protein>
<dbReference type="CDD" id="cd20404">
    <property type="entry name" value="Tudor_Agenet_AtEML-like"/>
    <property type="match status" value="1"/>
</dbReference>
<dbReference type="KEGG" id="mng:MNEG_15347"/>
<dbReference type="InterPro" id="IPR039776">
    <property type="entry name" value="Pds5"/>
</dbReference>
<keyword evidence="5" id="KW-1185">Reference proteome</keyword>
<dbReference type="RefSeq" id="XP_013891635.1">
    <property type="nucleotide sequence ID" value="XM_014036181.1"/>
</dbReference>
<dbReference type="PANTHER" id="PTHR12663:SF0">
    <property type="entry name" value="PRECOCIOUS DISSOCIATION OF SISTERS 5, ISOFORM A"/>
    <property type="match status" value="1"/>
</dbReference>
<reference evidence="4 5" key="1">
    <citation type="journal article" date="2013" name="BMC Genomics">
        <title>Reconstruction of the lipid metabolism for the microalga Monoraphidium neglectum from its genome sequence reveals characteristics suitable for biofuel production.</title>
        <authorList>
            <person name="Bogen C."/>
            <person name="Al-Dilaimi A."/>
            <person name="Albersmeier A."/>
            <person name="Wichmann J."/>
            <person name="Grundmann M."/>
            <person name="Rupp O."/>
            <person name="Lauersen K.J."/>
            <person name="Blifernez-Klassen O."/>
            <person name="Kalinowski J."/>
            <person name="Goesmann A."/>
            <person name="Mussgnug J.H."/>
            <person name="Kruse O."/>
        </authorList>
    </citation>
    <scope>NUCLEOTIDE SEQUENCE [LARGE SCALE GENOMIC DNA]</scope>
    <source>
        <strain evidence="4 5">SAG 48.87</strain>
    </source>
</reference>
<dbReference type="GO" id="GO:0006281">
    <property type="term" value="P:DNA repair"/>
    <property type="evidence" value="ECO:0007669"/>
    <property type="project" value="TreeGrafter"/>
</dbReference>
<organism evidence="4 5">
    <name type="scientific">Monoraphidium neglectum</name>
    <dbReference type="NCBI Taxonomy" id="145388"/>
    <lineage>
        <taxon>Eukaryota</taxon>
        <taxon>Viridiplantae</taxon>
        <taxon>Chlorophyta</taxon>
        <taxon>core chlorophytes</taxon>
        <taxon>Chlorophyceae</taxon>
        <taxon>CS clade</taxon>
        <taxon>Sphaeropleales</taxon>
        <taxon>Selenastraceae</taxon>
        <taxon>Monoraphidium</taxon>
    </lineage>
</organism>
<gene>
    <name evidence="4" type="ORF">MNEG_15347</name>
</gene>
<dbReference type="GeneID" id="25732999"/>
<evidence type="ECO:0000256" key="2">
    <source>
        <dbReference type="ARBA" id="ARBA00023242"/>
    </source>
</evidence>
<dbReference type="InterPro" id="IPR047365">
    <property type="entry name" value="Tudor_AtPTM-like"/>
</dbReference>
<evidence type="ECO:0000313" key="4">
    <source>
        <dbReference type="EMBL" id="KIY92615.1"/>
    </source>
</evidence>
<dbReference type="AlphaFoldDB" id="A0A0D2MBA7"/>
<accession>A0A0D2MBA7</accession>
<dbReference type="Gene3D" id="2.30.30.140">
    <property type="match status" value="1"/>
</dbReference>
<dbReference type="Proteomes" id="UP000054498">
    <property type="component" value="Unassembled WGS sequence"/>
</dbReference>
<dbReference type="EMBL" id="KK105466">
    <property type="protein sequence ID" value="KIY92615.1"/>
    <property type="molecule type" value="Genomic_DNA"/>
</dbReference>
<sequence>MFLGQASRLEAAGKLTRRLQFHRGLQDAKEALALQKGWRERTGLGRPGDDAALAAALAAASRGGGETLRDAAAARAARQANAANSLPRCQVCEACTQCTGATHRRRCLVMRAAAAAAGGHAGAQLAVMGEAAVGARVSVWWPMDGQWFAGQVTAYDRLRVRHTVEYEDGDVEILPLWGPQQRIRLASRPEDWGAEAAKLAARREEAGRKLAQAKARQAEGQ</sequence>
<dbReference type="OrthoDB" id="549476at2759"/>
<comment type="subcellular location">
    <subcellularLocation>
        <location evidence="1">Nucleus</location>
    </subcellularLocation>
</comment>
<feature type="domain" description="PTM/DIR17-like Tudor" evidence="3">
    <location>
        <begin position="144"/>
        <end position="172"/>
    </location>
</feature>
<evidence type="ECO:0000313" key="5">
    <source>
        <dbReference type="Proteomes" id="UP000054498"/>
    </source>
</evidence>
<keyword evidence="2" id="KW-0539">Nucleus</keyword>
<evidence type="ECO:0000259" key="3">
    <source>
        <dbReference type="Pfam" id="PF21743"/>
    </source>
</evidence>
<dbReference type="PANTHER" id="PTHR12663">
    <property type="entry name" value="ANDROGEN INDUCED INHIBITOR OF PROLIFERATION AS3 / PDS5-RELATED"/>
    <property type="match status" value="1"/>
</dbReference>
<evidence type="ECO:0000256" key="1">
    <source>
        <dbReference type="ARBA" id="ARBA00004123"/>
    </source>
</evidence>
<dbReference type="Pfam" id="PF21743">
    <property type="entry name" value="PTM_DIR17_Tudor"/>
    <property type="match status" value="1"/>
</dbReference>